<dbReference type="RefSeq" id="WP_166063586.1">
    <property type="nucleotide sequence ID" value="NZ_CP049889.1"/>
</dbReference>
<proteinExistence type="inferred from homology"/>
<name>A0A6G7WJX8_9LACT</name>
<keyword evidence="7" id="KW-1185">Reference proteome</keyword>
<evidence type="ECO:0000256" key="5">
    <source>
        <dbReference type="RuleBase" id="RU003939"/>
    </source>
</evidence>
<accession>A0A6G7WJX8</accession>
<dbReference type="PANTHER" id="PTHR33175">
    <property type="entry name" value="DNA-BINDING PROTEIN HU"/>
    <property type="match status" value="1"/>
</dbReference>
<dbReference type="InterPro" id="IPR010992">
    <property type="entry name" value="IHF-like_DNA-bd_dom_sf"/>
</dbReference>
<evidence type="ECO:0000256" key="1">
    <source>
        <dbReference type="ARBA" id="ARBA00010529"/>
    </source>
</evidence>
<dbReference type="SMART" id="SM00411">
    <property type="entry name" value="BHL"/>
    <property type="match status" value="1"/>
</dbReference>
<dbReference type="GO" id="GO:0005829">
    <property type="term" value="C:cytosol"/>
    <property type="evidence" value="ECO:0007669"/>
    <property type="project" value="TreeGrafter"/>
</dbReference>
<comment type="similarity">
    <text evidence="1 5">Belongs to the bacterial histone-like protein family.</text>
</comment>
<dbReference type="GO" id="GO:0030261">
    <property type="term" value="P:chromosome condensation"/>
    <property type="evidence" value="ECO:0007669"/>
    <property type="project" value="UniProtKB-KW"/>
</dbReference>
<evidence type="ECO:0000256" key="2">
    <source>
        <dbReference type="ARBA" id="ARBA00021922"/>
    </source>
</evidence>
<dbReference type="CDD" id="cd13831">
    <property type="entry name" value="HU"/>
    <property type="match status" value="1"/>
</dbReference>
<evidence type="ECO:0000256" key="4">
    <source>
        <dbReference type="ARBA" id="ARBA00023125"/>
    </source>
</evidence>
<dbReference type="InterPro" id="IPR020816">
    <property type="entry name" value="Histone-like_DNA-bd_CS"/>
</dbReference>
<dbReference type="SUPFAM" id="SSF47729">
    <property type="entry name" value="IHF-like DNA-binding proteins"/>
    <property type="match status" value="1"/>
</dbReference>
<dbReference type="GO" id="GO:0003677">
    <property type="term" value="F:DNA binding"/>
    <property type="evidence" value="ECO:0007669"/>
    <property type="project" value="UniProtKB-KW"/>
</dbReference>
<evidence type="ECO:0000313" key="6">
    <source>
        <dbReference type="EMBL" id="QIK52552.1"/>
    </source>
</evidence>
<dbReference type="PROSITE" id="PS00045">
    <property type="entry name" value="HISTONE_LIKE"/>
    <property type="match status" value="1"/>
</dbReference>
<reference evidence="6 7" key="1">
    <citation type="journal article" date="2017" name="Int. J. Syst. Evol. Microbiol.">
        <title>Jeotgalibaca porci sp. nov. and Jeotgalibaca arthritidis sp. nov., isolated from pigs, and emended description of the genus Jeotgalibaca.</title>
        <authorList>
            <person name="Zamora L."/>
            <person name="Perez-Sancho M."/>
            <person name="Dominguez L."/>
            <person name="Fernandez-Garayzabal J.F."/>
            <person name="Vela A.I."/>
        </authorList>
    </citation>
    <scope>NUCLEOTIDE SEQUENCE [LARGE SCALE GENOMIC DNA]</scope>
    <source>
        <strain evidence="6 7">CCUG 69148</strain>
    </source>
</reference>
<keyword evidence="3" id="KW-0226">DNA condensation</keyword>
<evidence type="ECO:0000313" key="7">
    <source>
        <dbReference type="Proteomes" id="UP000501830"/>
    </source>
</evidence>
<dbReference type="GO" id="GO:0042802">
    <property type="term" value="F:identical protein binding"/>
    <property type="evidence" value="ECO:0007669"/>
    <property type="project" value="UniProtKB-ARBA"/>
</dbReference>
<dbReference type="EMBL" id="CP049889">
    <property type="protein sequence ID" value="QIK52552.1"/>
    <property type="molecule type" value="Genomic_DNA"/>
</dbReference>
<dbReference type="GO" id="GO:0030527">
    <property type="term" value="F:structural constituent of chromatin"/>
    <property type="evidence" value="ECO:0007669"/>
    <property type="project" value="InterPro"/>
</dbReference>
<dbReference type="PRINTS" id="PR01727">
    <property type="entry name" value="DNABINDINGHU"/>
</dbReference>
<gene>
    <name evidence="6" type="ORF">G7058_11110</name>
</gene>
<dbReference type="KEGG" id="jpo:G7058_11110"/>
<dbReference type="GO" id="GO:0006270">
    <property type="term" value="P:DNA replication initiation"/>
    <property type="evidence" value="ECO:0007669"/>
    <property type="project" value="UniProtKB-ARBA"/>
</dbReference>
<dbReference type="GO" id="GO:1990178">
    <property type="term" value="C:HU-DNA complex"/>
    <property type="evidence" value="ECO:0007669"/>
    <property type="project" value="UniProtKB-ARBA"/>
</dbReference>
<protein>
    <recommendedName>
        <fullName evidence="2">DNA-binding protein HU</fullName>
    </recommendedName>
</protein>
<dbReference type="Pfam" id="PF00216">
    <property type="entry name" value="Bac_DNA_binding"/>
    <property type="match status" value="1"/>
</dbReference>
<dbReference type="GO" id="GO:1990103">
    <property type="term" value="C:DnaA-HU complex"/>
    <property type="evidence" value="ECO:0007669"/>
    <property type="project" value="UniProtKB-ARBA"/>
</dbReference>
<organism evidence="6 7">
    <name type="scientific">Jeotgalibaca porci</name>
    <dbReference type="NCBI Taxonomy" id="1868793"/>
    <lineage>
        <taxon>Bacteria</taxon>
        <taxon>Bacillati</taxon>
        <taxon>Bacillota</taxon>
        <taxon>Bacilli</taxon>
        <taxon>Lactobacillales</taxon>
        <taxon>Carnobacteriaceae</taxon>
        <taxon>Jeotgalibaca</taxon>
    </lineage>
</organism>
<dbReference type="FunFam" id="4.10.520.10:FF:000001">
    <property type="entry name" value="DNA-binding protein HU"/>
    <property type="match status" value="1"/>
</dbReference>
<dbReference type="GO" id="GO:0010467">
    <property type="term" value="P:gene expression"/>
    <property type="evidence" value="ECO:0007669"/>
    <property type="project" value="UniProtKB-ARBA"/>
</dbReference>
<keyword evidence="4 6" id="KW-0238">DNA-binding</keyword>
<sequence length="92" mass="9982">MANKAELIEKVAGKTNLTKKEVTATVDALFEVIQETLASGEKVQVIGFGNFEVRERAARKGRNPQTGEEIQIEASKVPAFKPGKALKDAVKN</sequence>
<dbReference type="PANTHER" id="PTHR33175:SF3">
    <property type="entry name" value="DNA-BINDING PROTEIN HU-BETA"/>
    <property type="match status" value="1"/>
</dbReference>
<dbReference type="GeneID" id="94553837"/>
<evidence type="ECO:0000256" key="3">
    <source>
        <dbReference type="ARBA" id="ARBA00023067"/>
    </source>
</evidence>
<dbReference type="AlphaFoldDB" id="A0A6G7WJX8"/>
<dbReference type="Proteomes" id="UP000501830">
    <property type="component" value="Chromosome"/>
</dbReference>
<dbReference type="Gene3D" id="4.10.520.10">
    <property type="entry name" value="IHF-like DNA-binding proteins"/>
    <property type="match status" value="1"/>
</dbReference>
<dbReference type="InterPro" id="IPR000119">
    <property type="entry name" value="Hist_DNA-bd"/>
</dbReference>